<dbReference type="EMBL" id="JAFKCZ010000007">
    <property type="protein sequence ID" value="MBN7797084.1"/>
    <property type="molecule type" value="Genomic_DNA"/>
</dbReference>
<feature type="transmembrane region" description="Helical" evidence="7">
    <location>
        <begin position="406"/>
        <end position="427"/>
    </location>
</feature>
<accession>A0A939IIY7</accession>
<protein>
    <submittedName>
        <fullName evidence="9">MFS transporter</fullName>
    </submittedName>
</protein>
<feature type="transmembrane region" description="Helical" evidence="7">
    <location>
        <begin position="335"/>
        <end position="359"/>
    </location>
</feature>
<dbReference type="RefSeq" id="WP_206560531.1">
    <property type="nucleotide sequence ID" value="NZ_JAFKCZ010000007.1"/>
</dbReference>
<evidence type="ECO:0000256" key="5">
    <source>
        <dbReference type="ARBA" id="ARBA00023136"/>
    </source>
</evidence>
<feature type="transmembrane region" description="Helical" evidence="7">
    <location>
        <begin position="184"/>
        <end position="205"/>
    </location>
</feature>
<dbReference type="InterPro" id="IPR011701">
    <property type="entry name" value="MFS"/>
</dbReference>
<evidence type="ECO:0000313" key="9">
    <source>
        <dbReference type="EMBL" id="MBN7797084.1"/>
    </source>
</evidence>
<feature type="transmembrane region" description="Helical" evidence="7">
    <location>
        <begin position="82"/>
        <end position="102"/>
    </location>
</feature>
<keyword evidence="5 7" id="KW-0472">Membrane</keyword>
<keyword evidence="2" id="KW-0813">Transport</keyword>
<keyword evidence="10" id="KW-1185">Reference proteome</keyword>
<feature type="transmembrane region" description="Helical" evidence="7">
    <location>
        <begin position="371"/>
        <end position="394"/>
    </location>
</feature>
<feature type="region of interest" description="Disordered" evidence="6">
    <location>
        <begin position="448"/>
        <end position="468"/>
    </location>
</feature>
<feature type="transmembrane region" description="Helical" evidence="7">
    <location>
        <begin position="278"/>
        <end position="296"/>
    </location>
</feature>
<evidence type="ECO:0000256" key="3">
    <source>
        <dbReference type="ARBA" id="ARBA00022692"/>
    </source>
</evidence>
<evidence type="ECO:0000256" key="2">
    <source>
        <dbReference type="ARBA" id="ARBA00022448"/>
    </source>
</evidence>
<feature type="transmembrane region" description="Helical" evidence="7">
    <location>
        <begin position="142"/>
        <end position="164"/>
    </location>
</feature>
<dbReference type="Gene3D" id="1.20.1250.20">
    <property type="entry name" value="MFS general substrate transporter like domains"/>
    <property type="match status" value="2"/>
</dbReference>
<evidence type="ECO:0000313" key="10">
    <source>
        <dbReference type="Proteomes" id="UP000664303"/>
    </source>
</evidence>
<evidence type="ECO:0000256" key="7">
    <source>
        <dbReference type="SAM" id="Phobius"/>
    </source>
</evidence>
<evidence type="ECO:0000256" key="1">
    <source>
        <dbReference type="ARBA" id="ARBA00004141"/>
    </source>
</evidence>
<feature type="transmembrane region" description="Helical" evidence="7">
    <location>
        <begin position="12"/>
        <end position="34"/>
    </location>
</feature>
<sequence length="468" mass="50148">MSERDAYPPVSAAWYTVAVLFLAYTFSAIDRQILTLLVGPVRADLGLTDFEVSLLQGFAFSLLFVVVGIPLARVADRRSRRGIIAVGIVFWCLMTALCGMAKTFGQLFVARMGVGVGEAALSPAAASLISDSFKPERRAMAFSVYHLGYPVGGGLALIIGGLVLELLAGVDEVQLGWLGTFRTWQLAFIIVGLPGLLIAALMFSFREPVRQERMYDTEGERIPLAVIGGYMRERWQAYGAHLSAVAFLGMLAVGTAIWYPTFLMRTYGMSASGAGYSYGLVMGLCGAAGILSGGWLSGHLMRRGHADANMRVMLIAAVCKTLPLVVGPLMPSAELALLCMAVATYLGQVSVGVTTAALMEITPNEMRAQMLAVMLFLVNILGIGFGASLIAALTDFVFADDAALRYSIALASAVIAPTIVVILWLGLPHYRRCVEQVHAMQRTRDLQALSHSNTTPSGDKGVDYVQAT</sequence>
<evidence type="ECO:0000256" key="4">
    <source>
        <dbReference type="ARBA" id="ARBA00022989"/>
    </source>
</evidence>
<feature type="transmembrane region" description="Helical" evidence="7">
    <location>
        <begin position="308"/>
        <end position="329"/>
    </location>
</feature>
<dbReference type="AlphaFoldDB" id="A0A939IIY7"/>
<comment type="caution">
    <text evidence="9">The sequence shown here is derived from an EMBL/GenBank/DDBJ whole genome shotgun (WGS) entry which is preliminary data.</text>
</comment>
<dbReference type="GO" id="GO:0022857">
    <property type="term" value="F:transmembrane transporter activity"/>
    <property type="evidence" value="ECO:0007669"/>
    <property type="project" value="InterPro"/>
</dbReference>
<dbReference type="SUPFAM" id="SSF103473">
    <property type="entry name" value="MFS general substrate transporter"/>
    <property type="match status" value="1"/>
</dbReference>
<reference evidence="9" key="1">
    <citation type="submission" date="2021-02" db="EMBL/GenBank/DDBJ databases">
        <title>PHA producing bacteria isolated from coastal sediment in Guangdong, Shenzhen.</title>
        <authorList>
            <person name="Zheng W."/>
            <person name="Yu S."/>
            <person name="Huang Y."/>
        </authorList>
    </citation>
    <scope>NUCLEOTIDE SEQUENCE</scope>
    <source>
        <strain evidence="9">TN14-10</strain>
    </source>
</reference>
<evidence type="ECO:0000259" key="8">
    <source>
        <dbReference type="PROSITE" id="PS50850"/>
    </source>
</evidence>
<proteinExistence type="predicted"/>
<name>A0A939IIY7_9GAMM</name>
<dbReference type="GO" id="GO:0016020">
    <property type="term" value="C:membrane"/>
    <property type="evidence" value="ECO:0007669"/>
    <property type="project" value="UniProtKB-SubCell"/>
</dbReference>
<gene>
    <name evidence="9" type="ORF">JYP50_10805</name>
</gene>
<dbReference type="InterPro" id="IPR020846">
    <property type="entry name" value="MFS_dom"/>
</dbReference>
<dbReference type="Pfam" id="PF07690">
    <property type="entry name" value="MFS_1"/>
    <property type="match status" value="1"/>
</dbReference>
<dbReference type="Proteomes" id="UP000664303">
    <property type="component" value="Unassembled WGS sequence"/>
</dbReference>
<keyword evidence="4 7" id="KW-1133">Transmembrane helix</keyword>
<dbReference type="InterPro" id="IPR044770">
    <property type="entry name" value="MFS_spinster-like"/>
</dbReference>
<keyword evidence="3 7" id="KW-0812">Transmembrane</keyword>
<feature type="transmembrane region" description="Helical" evidence="7">
    <location>
        <begin position="238"/>
        <end position="258"/>
    </location>
</feature>
<comment type="subcellular location">
    <subcellularLocation>
        <location evidence="1">Membrane</location>
        <topology evidence="1">Multi-pass membrane protein</topology>
    </subcellularLocation>
</comment>
<feature type="transmembrane region" description="Helical" evidence="7">
    <location>
        <begin position="108"/>
        <end position="130"/>
    </location>
</feature>
<dbReference type="PROSITE" id="PS50850">
    <property type="entry name" value="MFS"/>
    <property type="match status" value="1"/>
</dbReference>
<organism evidence="9 10">
    <name type="scientific">Parahaliea mediterranea</name>
    <dbReference type="NCBI Taxonomy" id="651086"/>
    <lineage>
        <taxon>Bacteria</taxon>
        <taxon>Pseudomonadati</taxon>
        <taxon>Pseudomonadota</taxon>
        <taxon>Gammaproteobacteria</taxon>
        <taxon>Cellvibrionales</taxon>
        <taxon>Halieaceae</taxon>
        <taxon>Parahaliea</taxon>
    </lineage>
</organism>
<evidence type="ECO:0000256" key="6">
    <source>
        <dbReference type="SAM" id="MobiDB-lite"/>
    </source>
</evidence>
<dbReference type="PANTHER" id="PTHR23505">
    <property type="entry name" value="SPINSTER"/>
    <property type="match status" value="1"/>
</dbReference>
<feature type="domain" description="Major facilitator superfamily (MFS) profile" evidence="8">
    <location>
        <begin position="16"/>
        <end position="431"/>
    </location>
</feature>
<dbReference type="PANTHER" id="PTHR23505:SF79">
    <property type="entry name" value="PROTEIN SPINSTER"/>
    <property type="match status" value="1"/>
</dbReference>
<dbReference type="InterPro" id="IPR036259">
    <property type="entry name" value="MFS_trans_sf"/>
</dbReference>
<feature type="transmembrane region" description="Helical" evidence="7">
    <location>
        <begin position="54"/>
        <end position="75"/>
    </location>
</feature>